<dbReference type="SUPFAM" id="SSF55073">
    <property type="entry name" value="Nucleotide cyclase"/>
    <property type="match status" value="1"/>
</dbReference>
<dbReference type="InterPro" id="IPR035919">
    <property type="entry name" value="EAL_sf"/>
</dbReference>
<evidence type="ECO:0000259" key="1">
    <source>
        <dbReference type="PROSITE" id="PS50112"/>
    </source>
</evidence>
<feature type="domain" description="PAS" evidence="1">
    <location>
        <begin position="6"/>
        <end position="56"/>
    </location>
</feature>
<dbReference type="CDD" id="cd01948">
    <property type="entry name" value="EAL"/>
    <property type="match status" value="1"/>
</dbReference>
<evidence type="ECO:0000313" key="6">
    <source>
        <dbReference type="Proteomes" id="UP001567350"/>
    </source>
</evidence>
<dbReference type="PROSITE" id="PS50883">
    <property type="entry name" value="EAL"/>
    <property type="match status" value="1"/>
</dbReference>
<proteinExistence type="predicted"/>
<dbReference type="CDD" id="cd00130">
    <property type="entry name" value="PAS"/>
    <property type="match status" value="1"/>
</dbReference>
<dbReference type="PANTHER" id="PTHR44757:SF2">
    <property type="entry name" value="BIOFILM ARCHITECTURE MAINTENANCE PROTEIN MBAA"/>
    <property type="match status" value="1"/>
</dbReference>
<dbReference type="RefSeq" id="WP_370892928.1">
    <property type="nucleotide sequence ID" value="NZ_JBGJLR010000014.1"/>
</dbReference>
<dbReference type="InterPro" id="IPR052155">
    <property type="entry name" value="Biofilm_reg_signaling"/>
</dbReference>
<gene>
    <name evidence="5" type="ORF">ACBP88_12505</name>
</gene>
<dbReference type="Gene3D" id="3.30.450.20">
    <property type="entry name" value="PAS domain"/>
    <property type="match status" value="1"/>
</dbReference>
<feature type="domain" description="EAL" evidence="3">
    <location>
        <begin position="302"/>
        <end position="551"/>
    </location>
</feature>
<dbReference type="Pfam" id="PF13426">
    <property type="entry name" value="PAS_9"/>
    <property type="match status" value="1"/>
</dbReference>
<dbReference type="SMART" id="SM00052">
    <property type="entry name" value="EAL"/>
    <property type="match status" value="1"/>
</dbReference>
<dbReference type="SUPFAM" id="SSF55785">
    <property type="entry name" value="PYP-like sensor domain (PAS domain)"/>
    <property type="match status" value="1"/>
</dbReference>
<accession>A0ABV4IEI4</accession>
<dbReference type="PROSITE" id="PS50113">
    <property type="entry name" value="PAC"/>
    <property type="match status" value="1"/>
</dbReference>
<dbReference type="Pfam" id="PF00563">
    <property type="entry name" value="EAL"/>
    <property type="match status" value="1"/>
</dbReference>
<dbReference type="EMBL" id="JBGJLR010000014">
    <property type="protein sequence ID" value="MEZ2740255.1"/>
    <property type="molecule type" value="Genomic_DNA"/>
</dbReference>
<dbReference type="SMART" id="SM00267">
    <property type="entry name" value="GGDEF"/>
    <property type="match status" value="1"/>
</dbReference>
<dbReference type="PROSITE" id="PS50112">
    <property type="entry name" value="PAS"/>
    <property type="match status" value="1"/>
</dbReference>
<dbReference type="CDD" id="cd01949">
    <property type="entry name" value="GGDEF"/>
    <property type="match status" value="1"/>
</dbReference>
<dbReference type="InterPro" id="IPR000014">
    <property type="entry name" value="PAS"/>
</dbReference>
<dbReference type="InterPro" id="IPR029787">
    <property type="entry name" value="Nucleotide_cyclase"/>
</dbReference>
<dbReference type="PANTHER" id="PTHR44757">
    <property type="entry name" value="DIGUANYLATE CYCLASE DGCP"/>
    <property type="match status" value="1"/>
</dbReference>
<feature type="domain" description="GGDEF" evidence="4">
    <location>
        <begin position="161"/>
        <end position="293"/>
    </location>
</feature>
<evidence type="ECO:0000313" key="5">
    <source>
        <dbReference type="EMBL" id="MEZ2740255.1"/>
    </source>
</evidence>
<dbReference type="InterPro" id="IPR000700">
    <property type="entry name" value="PAS-assoc_C"/>
</dbReference>
<dbReference type="NCBIfam" id="TIGR00229">
    <property type="entry name" value="sensory_box"/>
    <property type="match status" value="1"/>
</dbReference>
<dbReference type="Proteomes" id="UP001567350">
    <property type="component" value="Unassembled WGS sequence"/>
</dbReference>
<name>A0ABV4IEI4_9BURK</name>
<feature type="domain" description="PAC" evidence="2">
    <location>
        <begin position="79"/>
        <end position="129"/>
    </location>
</feature>
<sequence>MWGEWVREAWNAAPDGILLVDSSGTIISSNAAMSLISGFAQNELEGQAVEMLVPESMHASHKVDVHRFFLQPRRHSMGMGRTLWLQRKDGAHVPVDIALGNFDRDGAPLVVAFVRDVTEMRRLEERMQYQATHDILTGLHNRWSFTQRLHESLQQTQVTGEPVALLLLDLDNFKSINDGYGHAAGDHVLQEVAKRLKSVIRNQGVLSRLGGDEFTVLVPDTDMEQAQSWAEQILFAMSTPCRWGHVLLDFGASIGVAISPTDSRDPSTLLRYADMAMYRAKEHGRGNFVFYEDSMGHEMAEKVLLSERLRLALGYEGIKLYYQPQIDIRTGQVCGAEALVRWKDPLLGEITPDRFIPVAESSGLIIGLGNYVLDAACKQISLWLQQGQPVRIAVNLSAQQLRQPNLVQLVRDALERYQVPPSWLELEVTETQAMQDPEHACRMLAELSGLGVSLALDDFGNGHSSLAYLQHLPVQRLKLGKDFMRTGRLGSKLLRAMIQFGHALNLQVVAEGVETEEQRSQLEAMGCECYQGWLASKAMTALEFETWRSQR</sequence>
<keyword evidence="6" id="KW-1185">Reference proteome</keyword>
<evidence type="ECO:0000259" key="3">
    <source>
        <dbReference type="PROSITE" id="PS50883"/>
    </source>
</evidence>
<dbReference type="SUPFAM" id="SSF141868">
    <property type="entry name" value="EAL domain-like"/>
    <property type="match status" value="1"/>
</dbReference>
<evidence type="ECO:0000259" key="2">
    <source>
        <dbReference type="PROSITE" id="PS50113"/>
    </source>
</evidence>
<evidence type="ECO:0000259" key="4">
    <source>
        <dbReference type="PROSITE" id="PS50887"/>
    </source>
</evidence>
<dbReference type="InterPro" id="IPR001633">
    <property type="entry name" value="EAL_dom"/>
</dbReference>
<dbReference type="InterPro" id="IPR043128">
    <property type="entry name" value="Rev_trsase/Diguanyl_cyclase"/>
</dbReference>
<dbReference type="Gene3D" id="3.30.70.270">
    <property type="match status" value="1"/>
</dbReference>
<dbReference type="InterPro" id="IPR035965">
    <property type="entry name" value="PAS-like_dom_sf"/>
</dbReference>
<dbReference type="Gene3D" id="3.20.20.450">
    <property type="entry name" value="EAL domain"/>
    <property type="match status" value="1"/>
</dbReference>
<dbReference type="NCBIfam" id="TIGR00254">
    <property type="entry name" value="GGDEF"/>
    <property type="match status" value="1"/>
</dbReference>
<comment type="caution">
    <text evidence="5">The sequence shown here is derived from an EMBL/GenBank/DDBJ whole genome shotgun (WGS) entry which is preliminary data.</text>
</comment>
<protein>
    <submittedName>
        <fullName evidence="5">Bifunctional diguanylate cyclase/phosphodiesterase</fullName>
    </submittedName>
</protein>
<organism evidence="5 6">
    <name type="scientific">Comamonas jiangduensis</name>
    <dbReference type="NCBI Taxonomy" id="1194168"/>
    <lineage>
        <taxon>Bacteria</taxon>
        <taxon>Pseudomonadati</taxon>
        <taxon>Pseudomonadota</taxon>
        <taxon>Betaproteobacteria</taxon>
        <taxon>Burkholderiales</taxon>
        <taxon>Comamonadaceae</taxon>
        <taxon>Comamonas</taxon>
    </lineage>
</organism>
<dbReference type="Pfam" id="PF00990">
    <property type="entry name" value="GGDEF"/>
    <property type="match status" value="1"/>
</dbReference>
<dbReference type="SMART" id="SM00091">
    <property type="entry name" value="PAS"/>
    <property type="match status" value="1"/>
</dbReference>
<reference evidence="5 6" key="1">
    <citation type="submission" date="2024-08" db="EMBL/GenBank/DDBJ databases">
        <authorList>
            <person name="Feng Z."/>
            <person name="Ronholm J."/>
        </authorList>
    </citation>
    <scope>NUCLEOTIDE SEQUENCE [LARGE SCALE GENOMIC DNA]</scope>
    <source>
        <strain evidence="5 6">4-AB0-8</strain>
    </source>
</reference>
<dbReference type="PROSITE" id="PS50887">
    <property type="entry name" value="GGDEF"/>
    <property type="match status" value="1"/>
</dbReference>
<dbReference type="InterPro" id="IPR000160">
    <property type="entry name" value="GGDEF_dom"/>
</dbReference>